<keyword evidence="2" id="KW-0282">Flagellum</keyword>
<keyword evidence="2" id="KW-0969">Cilium</keyword>
<evidence type="ECO:0000313" key="2">
    <source>
        <dbReference type="EMBL" id="SDK59062.1"/>
    </source>
</evidence>
<reference evidence="2 3" key="1">
    <citation type="submission" date="2016-10" db="EMBL/GenBank/DDBJ databases">
        <authorList>
            <person name="de Groot N.N."/>
        </authorList>
    </citation>
    <scope>NUCLEOTIDE SEQUENCE [LARGE SCALE GENOMIC DNA]</scope>
    <source>
        <strain evidence="2 3">CGMCC 1.6133</strain>
    </source>
</reference>
<accession>A0A1G9D560</accession>
<dbReference type="Proteomes" id="UP000198525">
    <property type="component" value="Unassembled WGS sequence"/>
</dbReference>
<evidence type="ECO:0000313" key="3">
    <source>
        <dbReference type="Proteomes" id="UP000198525"/>
    </source>
</evidence>
<proteinExistence type="predicted"/>
<name>A0A1G9D560_9GAMM</name>
<feature type="signal peptide" evidence="1">
    <location>
        <begin position="1"/>
        <end position="22"/>
    </location>
</feature>
<evidence type="ECO:0000256" key="1">
    <source>
        <dbReference type="SAM" id="SignalP"/>
    </source>
</evidence>
<dbReference type="Pfam" id="PF06366">
    <property type="entry name" value="FlhE"/>
    <property type="match status" value="1"/>
</dbReference>
<feature type="chain" id="PRO_5011574998" evidence="1">
    <location>
        <begin position="23"/>
        <end position="127"/>
    </location>
</feature>
<dbReference type="OrthoDB" id="7064581at2"/>
<keyword evidence="3" id="KW-1185">Reference proteome</keyword>
<sequence>MLIAASLWMATAAAAGSWVASAPAVNVAMAEREASSETLAPPTPRLARGERIGSIRWRYRIDPGVRVSARLCHPVRCVVLPGPRGQTDALAGLDARGPLRFRFALAERGQGAARVEGLQVIVNHAAP</sequence>
<keyword evidence="1" id="KW-0732">Signal</keyword>
<dbReference type="InterPro" id="IPR009420">
    <property type="entry name" value="FlhE"/>
</dbReference>
<gene>
    <name evidence="2" type="ORF">SAMN04487954_12019</name>
</gene>
<dbReference type="STRING" id="376427.SAMN04487954_12019"/>
<dbReference type="AlphaFoldDB" id="A0A1G9D560"/>
<keyword evidence="2" id="KW-0966">Cell projection</keyword>
<protein>
    <submittedName>
        <fullName evidence="2">Flagellar protein FlhE</fullName>
    </submittedName>
</protein>
<dbReference type="EMBL" id="FNES01000020">
    <property type="protein sequence ID" value="SDK59062.1"/>
    <property type="molecule type" value="Genomic_DNA"/>
</dbReference>
<organism evidence="2 3">
    <name type="scientific">Billgrantia gudaonensis</name>
    <dbReference type="NCBI Taxonomy" id="376427"/>
    <lineage>
        <taxon>Bacteria</taxon>
        <taxon>Pseudomonadati</taxon>
        <taxon>Pseudomonadota</taxon>
        <taxon>Gammaproteobacteria</taxon>
        <taxon>Oceanospirillales</taxon>
        <taxon>Halomonadaceae</taxon>
        <taxon>Billgrantia</taxon>
    </lineage>
</organism>
<dbReference type="RefSeq" id="WP_143005134.1">
    <property type="nucleotide sequence ID" value="NZ_FNES01000020.1"/>
</dbReference>